<accession>A0AAD7WVE9</accession>
<keyword evidence="3" id="KW-1185">Reference proteome</keyword>
<gene>
    <name evidence="2" type="ORF">AAFF_G00193490</name>
</gene>
<dbReference type="AlphaFoldDB" id="A0AAD7WVE9"/>
<evidence type="ECO:0000313" key="2">
    <source>
        <dbReference type="EMBL" id="KAJ8410445.1"/>
    </source>
</evidence>
<protein>
    <submittedName>
        <fullName evidence="2">Uncharacterized protein</fullName>
    </submittedName>
</protein>
<dbReference type="EMBL" id="JAINUG010000026">
    <property type="protein sequence ID" value="KAJ8410445.1"/>
    <property type="molecule type" value="Genomic_DNA"/>
</dbReference>
<proteinExistence type="predicted"/>
<evidence type="ECO:0000256" key="1">
    <source>
        <dbReference type="SAM" id="MobiDB-lite"/>
    </source>
</evidence>
<name>A0AAD7WVE9_9TELE</name>
<evidence type="ECO:0000313" key="3">
    <source>
        <dbReference type="Proteomes" id="UP001221898"/>
    </source>
</evidence>
<feature type="region of interest" description="Disordered" evidence="1">
    <location>
        <begin position="1"/>
        <end position="34"/>
    </location>
</feature>
<sequence length="72" mass="7704">MLGVQETRVGVREGSSTQQLPGIMPTMPPPAPWSIGGCRTPVPVLSCAGCEKRTRDILKQRDSSFSEGAPHL</sequence>
<organism evidence="2 3">
    <name type="scientific">Aldrovandia affinis</name>
    <dbReference type="NCBI Taxonomy" id="143900"/>
    <lineage>
        <taxon>Eukaryota</taxon>
        <taxon>Metazoa</taxon>
        <taxon>Chordata</taxon>
        <taxon>Craniata</taxon>
        <taxon>Vertebrata</taxon>
        <taxon>Euteleostomi</taxon>
        <taxon>Actinopterygii</taxon>
        <taxon>Neopterygii</taxon>
        <taxon>Teleostei</taxon>
        <taxon>Notacanthiformes</taxon>
        <taxon>Halosauridae</taxon>
        <taxon>Aldrovandia</taxon>
    </lineage>
</organism>
<dbReference type="Proteomes" id="UP001221898">
    <property type="component" value="Unassembled WGS sequence"/>
</dbReference>
<comment type="caution">
    <text evidence="2">The sequence shown here is derived from an EMBL/GenBank/DDBJ whole genome shotgun (WGS) entry which is preliminary data.</text>
</comment>
<reference evidence="2" key="1">
    <citation type="journal article" date="2023" name="Science">
        <title>Genome structures resolve the early diversification of teleost fishes.</title>
        <authorList>
            <person name="Parey E."/>
            <person name="Louis A."/>
            <person name="Montfort J."/>
            <person name="Bouchez O."/>
            <person name="Roques C."/>
            <person name="Iampietro C."/>
            <person name="Lluch J."/>
            <person name="Castinel A."/>
            <person name="Donnadieu C."/>
            <person name="Desvignes T."/>
            <person name="Floi Bucao C."/>
            <person name="Jouanno E."/>
            <person name="Wen M."/>
            <person name="Mejri S."/>
            <person name="Dirks R."/>
            <person name="Jansen H."/>
            <person name="Henkel C."/>
            <person name="Chen W.J."/>
            <person name="Zahm M."/>
            <person name="Cabau C."/>
            <person name="Klopp C."/>
            <person name="Thompson A.W."/>
            <person name="Robinson-Rechavi M."/>
            <person name="Braasch I."/>
            <person name="Lecointre G."/>
            <person name="Bobe J."/>
            <person name="Postlethwait J.H."/>
            <person name="Berthelot C."/>
            <person name="Roest Crollius H."/>
            <person name="Guiguen Y."/>
        </authorList>
    </citation>
    <scope>NUCLEOTIDE SEQUENCE</scope>
    <source>
        <strain evidence="2">NC1722</strain>
    </source>
</reference>